<feature type="signal peptide" evidence="1">
    <location>
        <begin position="1"/>
        <end position="32"/>
    </location>
</feature>
<gene>
    <name evidence="3" type="ORF">SAMN05216260_101507</name>
</gene>
<dbReference type="Proteomes" id="UP000198614">
    <property type="component" value="Unassembled WGS sequence"/>
</dbReference>
<accession>A0A1G7CFU7</accession>
<keyword evidence="1" id="KW-0732">Signal</keyword>
<dbReference type="PROSITE" id="PS51257">
    <property type="entry name" value="PROKAR_LIPOPROTEIN"/>
    <property type="match status" value="1"/>
</dbReference>
<dbReference type="Pfam" id="PF26366">
    <property type="entry name" value="DUF8094"/>
    <property type="match status" value="1"/>
</dbReference>
<evidence type="ECO:0000259" key="2">
    <source>
        <dbReference type="Pfam" id="PF26366"/>
    </source>
</evidence>
<evidence type="ECO:0000313" key="3">
    <source>
        <dbReference type="EMBL" id="SDE38217.1"/>
    </source>
</evidence>
<organism evidence="3 4">
    <name type="scientific">Streptomyces griseoaurantiacus</name>
    <dbReference type="NCBI Taxonomy" id="68213"/>
    <lineage>
        <taxon>Bacteria</taxon>
        <taxon>Bacillati</taxon>
        <taxon>Actinomycetota</taxon>
        <taxon>Actinomycetes</taxon>
        <taxon>Kitasatosporales</taxon>
        <taxon>Streptomycetaceae</taxon>
        <taxon>Streptomyces</taxon>
        <taxon>Streptomyces aurantiacus group</taxon>
    </lineage>
</organism>
<proteinExistence type="predicted"/>
<name>A0A1G7CFU7_9ACTN</name>
<reference evidence="3 4" key="1">
    <citation type="submission" date="2016-10" db="EMBL/GenBank/DDBJ databases">
        <authorList>
            <person name="de Groot N.N."/>
        </authorList>
    </citation>
    <scope>NUCLEOTIDE SEQUENCE [LARGE SCALE GENOMIC DNA]</scope>
    <source>
        <strain evidence="3 4">CGMCC 4.1859</strain>
    </source>
</reference>
<feature type="domain" description="DUF8094" evidence="2">
    <location>
        <begin position="43"/>
        <end position="330"/>
    </location>
</feature>
<dbReference type="InterPro" id="IPR058407">
    <property type="entry name" value="DUF8094"/>
</dbReference>
<sequence length="331" mass="35350">MTRDRGPRRLRRFDRSALLAASVTALSLTASGCVVVHGEREVLPAATKGEAAKALTSFLTAYNAAQRANDRERDAGRVDGALADIDGAKLRANHENAPEGDPSYKALELSDTTYTVPKKAGWPRWFLADSASNRGTSRWLLVFTRAGRDEPWRVSYLTVVRPEDVPVLKKDGEGFAEPVTAGDPALSVAPGKLAQEYTDYLRDGGEAFAAGPYTNALRSTRKKNAARPGLARQYRDEALSGGAYTPLGLRTKDGAALVFFASRHYEKQTAAKGVDLTVTDPAIKALMKGEPKQSVTLAYVSNQAVLDPAKSGGGGVRFLGRVAGLTGAKGE</sequence>
<dbReference type="EMBL" id="FNAX01000001">
    <property type="protein sequence ID" value="SDE38217.1"/>
    <property type="molecule type" value="Genomic_DNA"/>
</dbReference>
<dbReference type="AlphaFoldDB" id="A0A1G7CFU7"/>
<protein>
    <recommendedName>
        <fullName evidence="2">DUF8094 domain-containing protein</fullName>
    </recommendedName>
</protein>
<evidence type="ECO:0000256" key="1">
    <source>
        <dbReference type="SAM" id="SignalP"/>
    </source>
</evidence>
<dbReference type="OrthoDB" id="3510378at2"/>
<feature type="chain" id="PRO_5038536132" description="DUF8094 domain-containing protein" evidence="1">
    <location>
        <begin position="33"/>
        <end position="331"/>
    </location>
</feature>
<evidence type="ECO:0000313" key="4">
    <source>
        <dbReference type="Proteomes" id="UP000198614"/>
    </source>
</evidence>